<keyword evidence="11" id="KW-0694">RNA-binding</keyword>
<dbReference type="InterPro" id="IPR002646">
    <property type="entry name" value="PolA_pol_head_dom"/>
</dbReference>
<dbReference type="Pfam" id="PF12627">
    <property type="entry name" value="PolyA_pol_RNAbd"/>
    <property type="match status" value="1"/>
</dbReference>
<reference evidence="13 14" key="1">
    <citation type="submission" date="2023-06" db="EMBL/GenBank/DDBJ databases">
        <title>Antibody response to the Sneathia vaginalis cytopathogenic toxin A during pregnancy.</title>
        <authorList>
            <person name="Mccoy Z.T."/>
            <person name="Serrano M.G."/>
            <person name="Spaine K."/>
            <person name="Edwards D.J."/>
            <person name="Buck G.A."/>
            <person name="Jefferson K."/>
        </authorList>
    </citation>
    <scope>NUCLEOTIDE SEQUENCE [LARGE SCALE GENOMIC DNA]</scope>
    <source>
        <strain evidence="13 14">CCUG 42621</strain>
    </source>
</reference>
<dbReference type="Proteomes" id="UP001225134">
    <property type="component" value="Unassembled WGS sequence"/>
</dbReference>
<name>A0ABT7HL89_9FUSO</name>
<gene>
    <name evidence="13" type="ORF">QQA45_05300</name>
</gene>
<dbReference type="CDD" id="cd03428">
    <property type="entry name" value="NUDIX_Ap4A_Nudt2"/>
    <property type="match status" value="1"/>
</dbReference>
<keyword evidence="14" id="KW-1185">Reference proteome</keyword>
<keyword evidence="8" id="KW-0378">Hydrolase</keyword>
<evidence type="ECO:0000256" key="9">
    <source>
        <dbReference type="ARBA" id="ARBA00022842"/>
    </source>
</evidence>
<keyword evidence="5" id="KW-0548">Nucleotidyltransferase</keyword>
<dbReference type="PANTHER" id="PTHR46173:SF1">
    <property type="entry name" value="CCA TRNA NUCLEOTIDYLTRANSFERASE 1, MITOCHONDRIAL"/>
    <property type="match status" value="1"/>
</dbReference>
<dbReference type="PROSITE" id="PS51462">
    <property type="entry name" value="NUDIX"/>
    <property type="match status" value="1"/>
</dbReference>
<evidence type="ECO:0000256" key="6">
    <source>
        <dbReference type="ARBA" id="ARBA00022723"/>
    </source>
</evidence>
<evidence type="ECO:0000256" key="4">
    <source>
        <dbReference type="ARBA" id="ARBA00022694"/>
    </source>
</evidence>
<evidence type="ECO:0000256" key="10">
    <source>
        <dbReference type="ARBA" id="ARBA00032644"/>
    </source>
</evidence>
<evidence type="ECO:0000256" key="11">
    <source>
        <dbReference type="RuleBase" id="RU003953"/>
    </source>
</evidence>
<evidence type="ECO:0000256" key="2">
    <source>
        <dbReference type="ARBA" id="ARBA00018911"/>
    </source>
</evidence>
<dbReference type="RefSeq" id="WP_285153168.1">
    <property type="nucleotide sequence ID" value="NZ_JASSPP010000008.1"/>
</dbReference>
<dbReference type="InterPro" id="IPR032828">
    <property type="entry name" value="PolyA_RNA-bd"/>
</dbReference>
<dbReference type="InterPro" id="IPR020084">
    <property type="entry name" value="NUDIX_hydrolase_CS"/>
</dbReference>
<evidence type="ECO:0000313" key="14">
    <source>
        <dbReference type="Proteomes" id="UP001225134"/>
    </source>
</evidence>
<proteinExistence type="inferred from homology"/>
<keyword evidence="3 11" id="KW-0808">Transferase</keyword>
<evidence type="ECO:0000256" key="3">
    <source>
        <dbReference type="ARBA" id="ARBA00022679"/>
    </source>
</evidence>
<dbReference type="SUPFAM" id="SSF81301">
    <property type="entry name" value="Nucleotidyltransferase"/>
    <property type="match status" value="1"/>
</dbReference>
<dbReference type="PROSITE" id="PS00893">
    <property type="entry name" value="NUDIX_BOX"/>
    <property type="match status" value="1"/>
</dbReference>
<comment type="caution">
    <text evidence="13">The sequence shown here is derived from an EMBL/GenBank/DDBJ whole genome shotgun (WGS) entry which is preliminary data.</text>
</comment>
<evidence type="ECO:0000256" key="1">
    <source>
        <dbReference type="ARBA" id="ARBA00001946"/>
    </source>
</evidence>
<evidence type="ECO:0000313" key="13">
    <source>
        <dbReference type="EMBL" id="MDK9580929.1"/>
    </source>
</evidence>
<dbReference type="InterPro" id="IPR050264">
    <property type="entry name" value="Bact_CCA-adding_enz_type3_sf"/>
</dbReference>
<dbReference type="Gene3D" id="1.10.3090.10">
    <property type="entry name" value="cca-adding enzyme, domain 2"/>
    <property type="match status" value="1"/>
</dbReference>
<keyword evidence="7" id="KW-0547">Nucleotide-binding</keyword>
<dbReference type="InterPro" id="IPR043519">
    <property type="entry name" value="NT_sf"/>
</dbReference>
<dbReference type="InterPro" id="IPR015797">
    <property type="entry name" value="NUDIX_hydrolase-like_dom_sf"/>
</dbReference>
<keyword evidence="9" id="KW-0460">Magnesium</keyword>
<dbReference type="Gene3D" id="3.90.79.10">
    <property type="entry name" value="Nucleoside Triphosphate Pyrophosphohydrolase"/>
    <property type="match status" value="1"/>
</dbReference>
<dbReference type="Pfam" id="PF01743">
    <property type="entry name" value="PolyA_pol"/>
    <property type="match status" value="1"/>
</dbReference>
<evidence type="ECO:0000256" key="5">
    <source>
        <dbReference type="ARBA" id="ARBA00022695"/>
    </source>
</evidence>
<evidence type="ECO:0000256" key="7">
    <source>
        <dbReference type="ARBA" id="ARBA00022741"/>
    </source>
</evidence>
<dbReference type="Gene3D" id="3.30.460.10">
    <property type="entry name" value="Beta Polymerase, domain 2"/>
    <property type="match status" value="1"/>
</dbReference>
<evidence type="ECO:0000259" key="12">
    <source>
        <dbReference type="PROSITE" id="PS51462"/>
    </source>
</evidence>
<comment type="similarity">
    <text evidence="11">Belongs to the tRNA nucleotidyltransferase/poly(A) polymerase family.</text>
</comment>
<dbReference type="InterPro" id="IPR000086">
    <property type="entry name" value="NUDIX_hydrolase_dom"/>
</dbReference>
<keyword evidence="6" id="KW-0479">Metal-binding</keyword>
<dbReference type="EMBL" id="JASSPP010000008">
    <property type="protein sequence ID" value="MDK9580929.1"/>
    <property type="molecule type" value="Genomic_DNA"/>
</dbReference>
<keyword evidence="4" id="KW-0819">tRNA processing</keyword>
<dbReference type="SUPFAM" id="SSF55811">
    <property type="entry name" value="Nudix"/>
    <property type="match status" value="1"/>
</dbReference>
<dbReference type="PANTHER" id="PTHR46173">
    <property type="entry name" value="CCA TRNA NUCLEOTIDYLTRANSFERASE 1, MITOCHONDRIAL"/>
    <property type="match status" value="1"/>
</dbReference>
<dbReference type="Pfam" id="PF00293">
    <property type="entry name" value="NUDIX"/>
    <property type="match status" value="1"/>
</dbReference>
<comment type="cofactor">
    <cofactor evidence="1">
        <name>Mg(2+)</name>
        <dbReference type="ChEBI" id="CHEBI:18420"/>
    </cofactor>
</comment>
<feature type="domain" description="Nudix hydrolase" evidence="12">
    <location>
        <begin position="433"/>
        <end position="562"/>
    </location>
</feature>
<dbReference type="CDD" id="cd05398">
    <property type="entry name" value="NT_ClassII-CCAase"/>
    <property type="match status" value="1"/>
</dbReference>
<evidence type="ECO:0000256" key="8">
    <source>
        <dbReference type="ARBA" id="ARBA00022801"/>
    </source>
</evidence>
<dbReference type="SUPFAM" id="SSF81891">
    <property type="entry name" value="Poly A polymerase C-terminal region-like"/>
    <property type="match status" value="1"/>
</dbReference>
<dbReference type="InterPro" id="IPR003565">
    <property type="entry name" value="Tetra_PHTase"/>
</dbReference>
<protein>
    <recommendedName>
        <fullName evidence="2">Bis(5'-nucleosyl)-tetraphosphatase [asymmetrical]</fullName>
    </recommendedName>
    <alternativeName>
        <fullName evidence="10">Diadenosine 5',5'''-P1,P4-tetraphosphate asymmetrical hydrolase</fullName>
    </alternativeName>
</protein>
<accession>A0ABT7HL89</accession>
<organism evidence="13 14">
    <name type="scientific">Sneathia sanguinegens</name>
    <dbReference type="NCBI Taxonomy" id="40543"/>
    <lineage>
        <taxon>Bacteria</taxon>
        <taxon>Fusobacteriati</taxon>
        <taxon>Fusobacteriota</taxon>
        <taxon>Fusobacteriia</taxon>
        <taxon>Fusobacteriales</taxon>
        <taxon>Leptotrichiaceae</taxon>
        <taxon>Sneathia</taxon>
    </lineage>
</organism>
<sequence>MEINVDRDVEEILFKLKKMGQAYIVGGYIRDKLLGIESKDIDIATDIDKKIILELFSEYKPIINSEKYQLISFKHKDKRYEITRLREDKGIFDGRNPKEINFIDDIKVDLKRRDFTINAFAYNGIKLIDIFLSYQDLNNRIIRVIGEPEQRLKEDRIRILRAFRFVAKCNFDLEDNLKKAIEALARDKNLFSFFSKDRLLLEFNKIIVLPYADKALELMFSLNILKHFIPIFSNLTFNKEVFKMICEKYKYMLKVYKNIDLELAYTVLFSFSGKKKLSYERSYEKDSIVYYEDFKNTFKFFTINNVKNLIYYHNIIDKKLSLIMLKRMLLDLVNNKTVCKLFNLIMILYKLDIENILKILYNIQRLYMAEEPVFLSDLDLDNVDLYNLGLNNKKFIEMKMWAFSAVLKGKIANYKYDILLYILDKYAKHKKLLYEKSSGAVVYRKYEGKYQFLIIQGINEKSFGFPKGHIEQNETEEQAAIRETKEETNIDIAINTKYKQRLKYILGENTYKEVSIFVAEAINYDILIDKKELVFAEWLDYKQAMKTLTFSSQRNILKKAMLYIYN</sequence>